<comment type="caution">
    <text evidence="1">The sequence shown here is derived from an EMBL/GenBank/DDBJ whole genome shotgun (WGS) entry which is preliminary data.</text>
</comment>
<reference evidence="1" key="1">
    <citation type="journal article" date="2022" name="bioRxiv">
        <title>Population genetic analysis of Ophidiomyces ophidiicola, the causative agent of snake fungal disease, indicates recent introductions to the USA.</title>
        <authorList>
            <person name="Ladner J.T."/>
            <person name="Palmer J.M."/>
            <person name="Ettinger C.L."/>
            <person name="Stajich J.E."/>
            <person name="Farrell T.M."/>
            <person name="Glorioso B.M."/>
            <person name="Lawson B."/>
            <person name="Price S.J."/>
            <person name="Stengle A.G."/>
            <person name="Grear D.A."/>
            <person name="Lorch J.M."/>
        </authorList>
    </citation>
    <scope>NUCLEOTIDE SEQUENCE</scope>
    <source>
        <strain evidence="1">NWHC 24266-5</strain>
    </source>
</reference>
<dbReference type="EC" id="6.1.1.18" evidence="1"/>
<evidence type="ECO:0000313" key="1">
    <source>
        <dbReference type="EMBL" id="KAI2386548.1"/>
    </source>
</evidence>
<keyword evidence="1" id="KW-0436">Ligase</keyword>
<organism evidence="1">
    <name type="scientific">Ophidiomyces ophidiicola</name>
    <dbReference type="NCBI Taxonomy" id="1387563"/>
    <lineage>
        <taxon>Eukaryota</taxon>
        <taxon>Fungi</taxon>
        <taxon>Dikarya</taxon>
        <taxon>Ascomycota</taxon>
        <taxon>Pezizomycotina</taxon>
        <taxon>Eurotiomycetes</taxon>
        <taxon>Eurotiomycetidae</taxon>
        <taxon>Onygenales</taxon>
        <taxon>Onygenaceae</taxon>
        <taxon>Ophidiomyces</taxon>
    </lineage>
</organism>
<protein>
    <submittedName>
        <fullName evidence="1">Glutaminyl-tRNA synthetase</fullName>
        <ecNumber evidence="1">6.1.1.18</ecNumber>
    </submittedName>
</protein>
<dbReference type="EMBL" id="JALBCA010000047">
    <property type="protein sequence ID" value="KAI2386548.1"/>
    <property type="molecule type" value="Genomic_DNA"/>
</dbReference>
<sequence length="618" mass="70518">MPKRKPTAELLQTRQVKANDPDQMFKSGFLADVYKEIHTGQGVDKVVTRFPPEPNGYLHIGHSKAIAINFGFAKYHGGECYLRMDDTNPKCEEEIYTESIENIVRWLGFKPLRTTYSSDYFDQLYKLAEDLIRKDRAYVCHCTESEIQAQRGLDMTTGAKGKVRYACVHRNRPISESIAEFHAMRDGKYHAHEAALRMKQDLDSNNPQMWDIFAYRIIEDDKNDFCKHIRTGNKWKIYPTYDFTHCLCDSFEGITHSLCTTEFEQSRESYEWLCDELGVYKPMQREYGRLNVSGTILSKRKLIKLVEGEEMTKPNLGKYVRGWDDPRLFTLVGLRRRGIPPGAILSFVSELGVTKAKTTIEIPRFESAVRTYLETLVPRLMLVLDPICVIIDNLPDDYIEMVEIPFSKDASHGSHLVPFTKTVFIDRSDFREAPSKAFYRLSPGESVGLMKVQYPIIATSFELDPITGLVCTIRALYAKPEEDSVLFKKPKAYIHWVGLSPLHNSPLKAEVRTFKPLFNSADPASHPSGFLADINPKSEEVFANALLDIGFNEVKSRAPWPEDPGSCSDDGNEGICEPESVRFQGMRVAYFCEDKESTAEKLILNRIVSLREDSSKDK</sequence>
<gene>
    <name evidence="1" type="primary">GLN4</name>
    <name evidence="1" type="ORF">LOY88_003566</name>
</gene>
<proteinExistence type="predicted"/>
<accession>A0ACB8UWW9</accession>
<name>A0ACB8UWW9_9EURO</name>